<dbReference type="AlphaFoldDB" id="A0A2G9TF23"/>
<evidence type="ECO:0000313" key="3">
    <source>
        <dbReference type="Proteomes" id="UP000230423"/>
    </source>
</evidence>
<proteinExistence type="predicted"/>
<keyword evidence="3" id="KW-1185">Reference proteome</keyword>
<reference evidence="2 3" key="1">
    <citation type="submission" date="2015-09" db="EMBL/GenBank/DDBJ databases">
        <title>Draft genome of the parasitic nematode Teladorsagia circumcincta isolate WARC Sus (inbred).</title>
        <authorList>
            <person name="Mitreva M."/>
        </authorList>
    </citation>
    <scope>NUCLEOTIDE SEQUENCE [LARGE SCALE GENOMIC DNA]</scope>
    <source>
        <strain evidence="2 3">S</strain>
    </source>
</reference>
<feature type="compositionally biased region" description="Basic and acidic residues" evidence="1">
    <location>
        <begin position="56"/>
        <end position="66"/>
    </location>
</feature>
<name>A0A2G9TF23_TELCI</name>
<feature type="compositionally biased region" description="Polar residues" evidence="1">
    <location>
        <begin position="28"/>
        <end position="38"/>
    </location>
</feature>
<dbReference type="Proteomes" id="UP000230423">
    <property type="component" value="Unassembled WGS sequence"/>
</dbReference>
<evidence type="ECO:0000313" key="2">
    <source>
        <dbReference type="EMBL" id="PIO56557.1"/>
    </source>
</evidence>
<evidence type="ECO:0000256" key="1">
    <source>
        <dbReference type="SAM" id="MobiDB-lite"/>
    </source>
</evidence>
<sequence length="87" mass="9862">MIAGSATYGQRRPSEGSFHAENNDEGTEFNNPLYSRQSVVVDPERGELTAEEEALEEKKIRGRSRTDRTQSNAFYLSCSWSDQVILF</sequence>
<feature type="region of interest" description="Disordered" evidence="1">
    <location>
        <begin position="1"/>
        <end position="66"/>
    </location>
</feature>
<gene>
    <name evidence="2" type="ORF">TELCIR_22043</name>
</gene>
<protein>
    <submittedName>
        <fullName evidence="2">Uncharacterized protein</fullName>
    </submittedName>
</protein>
<dbReference type="EMBL" id="KZ374965">
    <property type="protein sequence ID" value="PIO56557.1"/>
    <property type="molecule type" value="Genomic_DNA"/>
</dbReference>
<organism evidence="2 3">
    <name type="scientific">Teladorsagia circumcincta</name>
    <name type="common">Brown stomach worm</name>
    <name type="synonym">Ostertagia circumcincta</name>
    <dbReference type="NCBI Taxonomy" id="45464"/>
    <lineage>
        <taxon>Eukaryota</taxon>
        <taxon>Metazoa</taxon>
        <taxon>Ecdysozoa</taxon>
        <taxon>Nematoda</taxon>
        <taxon>Chromadorea</taxon>
        <taxon>Rhabditida</taxon>
        <taxon>Rhabditina</taxon>
        <taxon>Rhabditomorpha</taxon>
        <taxon>Strongyloidea</taxon>
        <taxon>Trichostrongylidae</taxon>
        <taxon>Teladorsagia</taxon>
    </lineage>
</organism>
<accession>A0A2G9TF23</accession>